<accession>A0A368GFD6</accession>
<sequence>MPTAPVERKKIEFTKMDIERLADLGEEDRLRRRLLEKREREARHSDDEEMFSIQPKVSV</sequence>
<evidence type="ECO:0000256" key="1">
    <source>
        <dbReference type="SAM" id="MobiDB-lite"/>
    </source>
</evidence>
<evidence type="ECO:0000313" key="3">
    <source>
        <dbReference type="Proteomes" id="UP000252519"/>
    </source>
</evidence>
<gene>
    <name evidence="2" type="ORF">ANCCAN_11675</name>
</gene>
<evidence type="ECO:0000313" key="2">
    <source>
        <dbReference type="EMBL" id="RCN42378.1"/>
    </source>
</evidence>
<comment type="caution">
    <text evidence="2">The sequence shown here is derived from an EMBL/GenBank/DDBJ whole genome shotgun (WGS) entry which is preliminary data.</text>
</comment>
<reference evidence="2 3" key="1">
    <citation type="submission" date="2014-10" db="EMBL/GenBank/DDBJ databases">
        <title>Draft genome of the hookworm Ancylostoma caninum.</title>
        <authorList>
            <person name="Mitreva M."/>
        </authorList>
    </citation>
    <scope>NUCLEOTIDE SEQUENCE [LARGE SCALE GENOMIC DNA]</scope>
    <source>
        <strain evidence="2 3">Baltimore</strain>
    </source>
</reference>
<feature type="compositionally biased region" description="Basic and acidic residues" evidence="1">
    <location>
        <begin position="37"/>
        <end position="46"/>
    </location>
</feature>
<dbReference type="AlphaFoldDB" id="A0A368GFD6"/>
<name>A0A368GFD6_ANCCA</name>
<proteinExistence type="predicted"/>
<organism evidence="2 3">
    <name type="scientific">Ancylostoma caninum</name>
    <name type="common">Dog hookworm</name>
    <dbReference type="NCBI Taxonomy" id="29170"/>
    <lineage>
        <taxon>Eukaryota</taxon>
        <taxon>Metazoa</taxon>
        <taxon>Ecdysozoa</taxon>
        <taxon>Nematoda</taxon>
        <taxon>Chromadorea</taxon>
        <taxon>Rhabditida</taxon>
        <taxon>Rhabditina</taxon>
        <taxon>Rhabditomorpha</taxon>
        <taxon>Strongyloidea</taxon>
        <taxon>Ancylostomatidae</taxon>
        <taxon>Ancylostomatinae</taxon>
        <taxon>Ancylostoma</taxon>
    </lineage>
</organism>
<keyword evidence="3" id="KW-1185">Reference proteome</keyword>
<dbReference type="Proteomes" id="UP000252519">
    <property type="component" value="Unassembled WGS sequence"/>
</dbReference>
<feature type="region of interest" description="Disordered" evidence="1">
    <location>
        <begin position="37"/>
        <end position="59"/>
    </location>
</feature>
<protein>
    <submittedName>
        <fullName evidence="2">Uncharacterized protein</fullName>
    </submittedName>
</protein>
<dbReference type="EMBL" id="JOJR01000197">
    <property type="protein sequence ID" value="RCN42378.1"/>
    <property type="molecule type" value="Genomic_DNA"/>
</dbReference>